<evidence type="ECO:0000259" key="8">
    <source>
        <dbReference type="Pfam" id="PF01694"/>
    </source>
</evidence>
<keyword evidence="5 7" id="KW-1133">Transmembrane helix</keyword>
<evidence type="ECO:0000256" key="6">
    <source>
        <dbReference type="ARBA" id="ARBA00023136"/>
    </source>
</evidence>
<dbReference type="GO" id="GO:0004252">
    <property type="term" value="F:serine-type endopeptidase activity"/>
    <property type="evidence" value="ECO:0007669"/>
    <property type="project" value="InterPro"/>
</dbReference>
<comment type="subcellular location">
    <subcellularLocation>
        <location evidence="1">Endoplasmic reticulum membrane</location>
        <topology evidence="1">Multi-pass membrane protein</topology>
    </subcellularLocation>
</comment>
<dbReference type="InterPro" id="IPR051512">
    <property type="entry name" value="Inactive_Rhomboid"/>
</dbReference>
<dbReference type="EMBL" id="WIXE01019838">
    <property type="protein sequence ID" value="KAK5969712.1"/>
    <property type="molecule type" value="Genomic_DNA"/>
</dbReference>
<organism evidence="9 10">
    <name type="scientific">Trichostrongylus colubriformis</name>
    <name type="common">Black scour worm</name>
    <dbReference type="NCBI Taxonomy" id="6319"/>
    <lineage>
        <taxon>Eukaryota</taxon>
        <taxon>Metazoa</taxon>
        <taxon>Ecdysozoa</taxon>
        <taxon>Nematoda</taxon>
        <taxon>Chromadorea</taxon>
        <taxon>Rhabditida</taxon>
        <taxon>Rhabditina</taxon>
        <taxon>Rhabditomorpha</taxon>
        <taxon>Strongyloidea</taxon>
        <taxon>Trichostrongylidae</taxon>
        <taxon>Trichostrongylus</taxon>
    </lineage>
</organism>
<keyword evidence="10" id="KW-1185">Reference proteome</keyword>
<keyword evidence="3 7" id="KW-0812">Transmembrane</keyword>
<dbReference type="Gene3D" id="1.20.1540.10">
    <property type="entry name" value="Rhomboid-like"/>
    <property type="match status" value="1"/>
</dbReference>
<feature type="transmembrane region" description="Helical" evidence="7">
    <location>
        <begin position="118"/>
        <end position="135"/>
    </location>
</feature>
<keyword evidence="4" id="KW-0256">Endoplasmic reticulum</keyword>
<dbReference type="PANTHER" id="PTHR45965">
    <property type="entry name" value="INACTIVE RHOMBOID PROTEIN"/>
    <property type="match status" value="1"/>
</dbReference>
<dbReference type="AlphaFoldDB" id="A0AAN8F0E0"/>
<dbReference type="GO" id="GO:0050708">
    <property type="term" value="P:regulation of protein secretion"/>
    <property type="evidence" value="ECO:0007669"/>
    <property type="project" value="TreeGrafter"/>
</dbReference>
<name>A0AAN8F0E0_TRICO</name>
<dbReference type="GO" id="GO:0042058">
    <property type="term" value="P:regulation of epidermal growth factor receptor signaling pathway"/>
    <property type="evidence" value="ECO:0007669"/>
    <property type="project" value="TreeGrafter"/>
</dbReference>
<evidence type="ECO:0000256" key="3">
    <source>
        <dbReference type="ARBA" id="ARBA00022692"/>
    </source>
</evidence>
<dbReference type="GO" id="GO:0005789">
    <property type="term" value="C:endoplasmic reticulum membrane"/>
    <property type="evidence" value="ECO:0007669"/>
    <property type="project" value="UniProtKB-SubCell"/>
</dbReference>
<comment type="caution">
    <text evidence="9">The sequence shown here is derived from an EMBL/GenBank/DDBJ whole genome shotgun (WGS) entry which is preliminary data.</text>
</comment>
<dbReference type="InterPro" id="IPR035952">
    <property type="entry name" value="Rhomboid-like_sf"/>
</dbReference>
<dbReference type="Proteomes" id="UP001331761">
    <property type="component" value="Unassembled WGS sequence"/>
</dbReference>
<evidence type="ECO:0000256" key="5">
    <source>
        <dbReference type="ARBA" id="ARBA00022989"/>
    </source>
</evidence>
<evidence type="ECO:0000256" key="1">
    <source>
        <dbReference type="ARBA" id="ARBA00004477"/>
    </source>
</evidence>
<evidence type="ECO:0000256" key="2">
    <source>
        <dbReference type="ARBA" id="ARBA00009045"/>
    </source>
</evidence>
<feature type="transmembrane region" description="Helical" evidence="7">
    <location>
        <begin position="6"/>
        <end position="26"/>
    </location>
</feature>
<evidence type="ECO:0000256" key="7">
    <source>
        <dbReference type="SAM" id="Phobius"/>
    </source>
</evidence>
<dbReference type="InterPro" id="IPR022764">
    <property type="entry name" value="Peptidase_S54_rhomboid_dom"/>
</dbReference>
<keyword evidence="6 7" id="KW-0472">Membrane</keyword>
<feature type="transmembrane region" description="Helical" evidence="7">
    <location>
        <begin position="156"/>
        <end position="177"/>
    </location>
</feature>
<dbReference type="Pfam" id="PF01694">
    <property type="entry name" value="Rhomboid"/>
    <property type="match status" value="1"/>
</dbReference>
<protein>
    <submittedName>
        <fullName evidence="9">Inactive rhomboid protein 1</fullName>
    </submittedName>
</protein>
<comment type="similarity">
    <text evidence="2">Belongs to the peptidase S54 family.</text>
</comment>
<dbReference type="PANTHER" id="PTHR45965:SF3">
    <property type="entry name" value="INACTIVE RHOMBOID PROTEIN 1"/>
    <property type="match status" value="1"/>
</dbReference>
<feature type="domain" description="Peptidase S54 rhomboid" evidence="8">
    <location>
        <begin position="2"/>
        <end position="132"/>
    </location>
</feature>
<reference evidence="9 10" key="1">
    <citation type="submission" date="2019-10" db="EMBL/GenBank/DDBJ databases">
        <title>Assembly and Annotation for the nematode Trichostrongylus colubriformis.</title>
        <authorList>
            <person name="Martin J."/>
        </authorList>
    </citation>
    <scope>NUCLEOTIDE SEQUENCE [LARGE SCALE GENOMIC DNA]</scope>
    <source>
        <strain evidence="9">G859</strain>
        <tissue evidence="9">Whole worm</tissue>
    </source>
</reference>
<dbReference type="SUPFAM" id="SSF144091">
    <property type="entry name" value="Rhomboid-like"/>
    <property type="match status" value="1"/>
</dbReference>
<evidence type="ECO:0000313" key="10">
    <source>
        <dbReference type="Proteomes" id="UP001331761"/>
    </source>
</evidence>
<accession>A0AAN8F0E0</accession>
<evidence type="ECO:0000313" key="9">
    <source>
        <dbReference type="EMBL" id="KAK5969712.1"/>
    </source>
</evidence>
<gene>
    <name evidence="9" type="ORF">GCK32_016108</name>
</gene>
<proteinExistence type="inferred from homology"/>
<sequence>MFFSLFLHAGIIHVAFTVFVQMWLMLDLEMLIGWRRMAILYIGSGIGGNIASAIFVPYSPEVGPSGSHLGIMAALVVDLHHHRHIIVRPHRELAKHMLTVFVLFLTGLLPWVDNWAHLFGFIFGLLITIVTFPYLDFESQQKLSKGCRPTLSRRHLAIVTSLILCVFLYFLLGYLYFHQIDVNCPWCQYFNCINIKYFTGSNHFCDNTGQKLSQWLPI</sequence>
<evidence type="ECO:0000256" key="4">
    <source>
        <dbReference type="ARBA" id="ARBA00022824"/>
    </source>
</evidence>
<feature type="transmembrane region" description="Helical" evidence="7">
    <location>
        <begin position="38"/>
        <end position="56"/>
    </location>
</feature>